<dbReference type="InterPro" id="IPR011989">
    <property type="entry name" value="ARM-like"/>
</dbReference>
<dbReference type="Pfam" id="PF13646">
    <property type="entry name" value="HEAT_2"/>
    <property type="match status" value="3"/>
</dbReference>
<dbReference type="Gene3D" id="1.25.10.10">
    <property type="entry name" value="Leucine-rich Repeat Variant"/>
    <property type="match status" value="2"/>
</dbReference>
<dbReference type="InterPro" id="IPR016024">
    <property type="entry name" value="ARM-type_fold"/>
</dbReference>
<dbReference type="PANTHER" id="PTHR12697">
    <property type="entry name" value="PBS LYASE HEAT-LIKE PROTEIN"/>
    <property type="match status" value="1"/>
</dbReference>
<evidence type="ECO:0000313" key="2">
    <source>
        <dbReference type="EMBL" id="MDI6450401.1"/>
    </source>
</evidence>
<organism evidence="2 3">
    <name type="scientific">Anaerobaca lacustris</name>
    <dbReference type="NCBI Taxonomy" id="3044600"/>
    <lineage>
        <taxon>Bacteria</taxon>
        <taxon>Pseudomonadati</taxon>
        <taxon>Planctomycetota</taxon>
        <taxon>Phycisphaerae</taxon>
        <taxon>Sedimentisphaerales</taxon>
        <taxon>Anaerobacaceae</taxon>
        <taxon>Anaerobaca</taxon>
    </lineage>
</organism>
<dbReference type="Proteomes" id="UP001431776">
    <property type="component" value="Unassembled WGS sequence"/>
</dbReference>
<evidence type="ECO:0000313" key="3">
    <source>
        <dbReference type="Proteomes" id="UP001431776"/>
    </source>
</evidence>
<reference evidence="2" key="1">
    <citation type="submission" date="2023-05" db="EMBL/GenBank/DDBJ databases">
        <title>Anaerotaeda fermentans gen. nov., sp. nov., a novel anaerobic planctomycete of the new family within the order Sedimentisphaerales isolated from Taman Peninsula, Russia.</title>
        <authorList>
            <person name="Khomyakova M.A."/>
            <person name="Merkel A.Y."/>
            <person name="Slobodkin A.I."/>
        </authorList>
    </citation>
    <scope>NUCLEOTIDE SEQUENCE</scope>
    <source>
        <strain evidence="2">M17dextr</strain>
    </source>
</reference>
<feature type="signal peptide" evidence="1">
    <location>
        <begin position="1"/>
        <end position="27"/>
    </location>
</feature>
<gene>
    <name evidence="2" type="ORF">QJ522_15170</name>
</gene>
<dbReference type="PANTHER" id="PTHR12697:SF5">
    <property type="entry name" value="DEOXYHYPUSINE HYDROXYLASE"/>
    <property type="match status" value="1"/>
</dbReference>
<dbReference type="AlphaFoldDB" id="A0AAW6U2Q3"/>
<evidence type="ECO:0000256" key="1">
    <source>
        <dbReference type="SAM" id="SignalP"/>
    </source>
</evidence>
<proteinExistence type="predicted"/>
<keyword evidence="3" id="KW-1185">Reference proteome</keyword>
<protein>
    <submittedName>
        <fullName evidence="2">HEAT repeat domain-containing protein</fullName>
    </submittedName>
</protein>
<dbReference type="RefSeq" id="WP_349245810.1">
    <property type="nucleotide sequence ID" value="NZ_JASCXX010000019.1"/>
</dbReference>
<feature type="chain" id="PRO_5043499107" evidence="1">
    <location>
        <begin position="28"/>
        <end position="735"/>
    </location>
</feature>
<comment type="caution">
    <text evidence="2">The sequence shown here is derived from an EMBL/GenBank/DDBJ whole genome shotgun (WGS) entry which is preliminary data.</text>
</comment>
<dbReference type="InterPro" id="IPR004155">
    <property type="entry name" value="PBS_lyase_HEAT"/>
</dbReference>
<sequence>MRNKLSSIARCGIVLAVLLSMTAGAQAQDGADLVRQLTGKTEAPARDAAPLAQSYRRAIDHLLPLMSADDVPSRYNYQIMLQDMGSHAARPGAEAERDTLAKAVIETLDRADMPDTVRHWFVLQLERIGKGESVPALVKLMSAEDSHLRDCARRALEKNPDPSATEALLKELASAKDAAWKIGLIDALGQRRAEEAIEPIAEALGDSDPSVASAAASALANIGGVESAKALFGVLSKPWGPVSIKAAEALIDIAHERTAHNDVVNAGKLYVAVYNWATKLTRDPDSPNPFSIRVAAISGLMVCDPDKAGPEIVNIIRDGDPRVARIAVQVARQAPTKDAMRALSRVLPELHPHYQAQVLGLIADRGDLSSVGPVKRVLNSDFEAVRLAAIETLTEIGCDQSAEALMEIAVNGSGSVQRAARDGLALMAGPRVEEVISAAASSGEVKSRSVAIGLLGKRRVPGAAETLLGYAADANEDVSSAAFRALVDVADIVDVETLADLAAKTTGRSTRSSAGAALRAVLGKAPDKLAASKVVIERIKTTDGDAKITLLMSLDAAGGRAALDTVTQAVQSSDEALREAGIRTLGNWPDFEAADVLLKIASNPDTSLTHYVLAVRGALRLIVTGGSAPLDDRVALCLRAFDIARRDDEKRQVIAAMGALPSAKLAERLLVLAKDGSFKTEAALAAVELAGNMLRSDREAARDLAQKIRDLNVSDDVNGRAEAVMRGRPMRGRGR</sequence>
<dbReference type="SMART" id="SM00567">
    <property type="entry name" value="EZ_HEAT"/>
    <property type="match status" value="5"/>
</dbReference>
<accession>A0AAW6U2Q3</accession>
<dbReference type="GO" id="GO:0016491">
    <property type="term" value="F:oxidoreductase activity"/>
    <property type="evidence" value="ECO:0007669"/>
    <property type="project" value="TreeGrafter"/>
</dbReference>
<name>A0AAW6U2Q3_9BACT</name>
<dbReference type="EMBL" id="JASCXX010000019">
    <property type="protein sequence ID" value="MDI6450401.1"/>
    <property type="molecule type" value="Genomic_DNA"/>
</dbReference>
<keyword evidence="1" id="KW-0732">Signal</keyword>
<dbReference type="SUPFAM" id="SSF48371">
    <property type="entry name" value="ARM repeat"/>
    <property type="match status" value="2"/>
</dbReference>